<evidence type="ECO:0000256" key="1">
    <source>
        <dbReference type="ARBA" id="ARBA00022801"/>
    </source>
</evidence>
<evidence type="ECO:0000259" key="3">
    <source>
        <dbReference type="Pfam" id="PF12146"/>
    </source>
</evidence>
<feature type="chain" id="PRO_5046323304" evidence="2">
    <location>
        <begin position="20"/>
        <end position="450"/>
    </location>
</feature>
<dbReference type="PROSITE" id="PS00708">
    <property type="entry name" value="PRO_ENDOPEP_SER"/>
    <property type="match status" value="1"/>
</dbReference>
<dbReference type="EC" id="3.4.-.-" evidence="4"/>
<proteinExistence type="predicted"/>
<dbReference type="SUPFAM" id="SSF53474">
    <property type="entry name" value="alpha/beta-Hydrolases"/>
    <property type="match status" value="1"/>
</dbReference>
<evidence type="ECO:0000313" key="4">
    <source>
        <dbReference type="EMBL" id="MFD2967113.1"/>
    </source>
</evidence>
<protein>
    <submittedName>
        <fullName evidence="4">Alpha/beta hydrolase family protein</fullName>
        <ecNumber evidence="4">3.4.-.-</ecNumber>
    </submittedName>
</protein>
<dbReference type="Proteomes" id="UP001597525">
    <property type="component" value="Unassembled WGS sequence"/>
</dbReference>
<keyword evidence="5" id="KW-1185">Reference proteome</keyword>
<accession>A0ABW6BEW5</accession>
<dbReference type="InterPro" id="IPR002471">
    <property type="entry name" value="Pept_S9_AS"/>
</dbReference>
<keyword evidence="2" id="KW-0732">Signal</keyword>
<dbReference type="EMBL" id="JBHUPB010000004">
    <property type="protein sequence ID" value="MFD2967113.1"/>
    <property type="molecule type" value="Genomic_DNA"/>
</dbReference>
<dbReference type="Gene3D" id="3.40.50.1820">
    <property type="entry name" value="alpha/beta hydrolase"/>
    <property type="match status" value="1"/>
</dbReference>
<dbReference type="PROSITE" id="PS51257">
    <property type="entry name" value="PROKAR_LIPOPROTEIN"/>
    <property type="match status" value="1"/>
</dbReference>
<dbReference type="InterPro" id="IPR022742">
    <property type="entry name" value="Hydrolase_4"/>
</dbReference>
<sequence>MKCCLLLVLLFLQSCLGFGRTVEGSWKGELSIQGATLPIVFHLRQDADGLWEGDMVGPVQSMSTMPFDKIVVRDDSLYLEAASIDFSFRGRFVFGKLEGLVRQHHALLPLTLHAFRMPAQRRPQLPQPPYSYDTLDVSFQNNFDAVRLAGTLTIPRSEGKHPAVVLITGSGPQDRNETIEGHQPFKVIADYLTKRGIVVLRYDERGVGKSTGNYVQSTIGDFSKDAIAAVAFLQKQQQVDPTRVGIIGHSEGGLIAALLAGQKATKLSFIALLAAPAIPIDSLMVLQAHELGRVQGMTKKELQEAREINKRNFALIKGKLPDQQAYTRILNNVTPVFGKLTPAQEAEFKMMLLPSFRYFMRINPVPFIEKIDVPVFAAFGTKDLQVPFAPNLESLTDHLPQKRAHFLQAYEGLNHFFQRADTGAPQEYATIEETFNERVMRDLSDWINKQ</sequence>
<dbReference type="InterPro" id="IPR053145">
    <property type="entry name" value="AB_hydrolase_Est10"/>
</dbReference>
<dbReference type="Pfam" id="PF12146">
    <property type="entry name" value="Hydrolase_4"/>
    <property type="match status" value="1"/>
</dbReference>
<dbReference type="GO" id="GO:0016787">
    <property type="term" value="F:hydrolase activity"/>
    <property type="evidence" value="ECO:0007669"/>
    <property type="project" value="UniProtKB-KW"/>
</dbReference>
<feature type="domain" description="Serine aminopeptidase S33" evidence="3">
    <location>
        <begin position="185"/>
        <end position="304"/>
    </location>
</feature>
<evidence type="ECO:0000256" key="2">
    <source>
        <dbReference type="SAM" id="SignalP"/>
    </source>
</evidence>
<organism evidence="4 5">
    <name type="scientific">Sphingobacterium bambusae</name>
    <dbReference type="NCBI Taxonomy" id="662858"/>
    <lineage>
        <taxon>Bacteria</taxon>
        <taxon>Pseudomonadati</taxon>
        <taxon>Bacteroidota</taxon>
        <taxon>Sphingobacteriia</taxon>
        <taxon>Sphingobacteriales</taxon>
        <taxon>Sphingobacteriaceae</taxon>
        <taxon>Sphingobacterium</taxon>
    </lineage>
</organism>
<reference evidence="5" key="1">
    <citation type="journal article" date="2019" name="Int. J. Syst. Evol. Microbiol.">
        <title>The Global Catalogue of Microorganisms (GCM) 10K type strain sequencing project: providing services to taxonomists for standard genome sequencing and annotation.</title>
        <authorList>
            <consortium name="The Broad Institute Genomics Platform"/>
            <consortium name="The Broad Institute Genome Sequencing Center for Infectious Disease"/>
            <person name="Wu L."/>
            <person name="Ma J."/>
        </authorList>
    </citation>
    <scope>NUCLEOTIDE SEQUENCE [LARGE SCALE GENOMIC DNA]</scope>
    <source>
        <strain evidence="5">KCTC 22814</strain>
    </source>
</reference>
<dbReference type="RefSeq" id="WP_320182796.1">
    <property type="nucleotide sequence ID" value="NZ_CP138332.1"/>
</dbReference>
<gene>
    <name evidence="4" type="ORF">ACFS7Y_06935</name>
</gene>
<evidence type="ECO:0000313" key="5">
    <source>
        <dbReference type="Proteomes" id="UP001597525"/>
    </source>
</evidence>
<dbReference type="InterPro" id="IPR029058">
    <property type="entry name" value="AB_hydrolase_fold"/>
</dbReference>
<dbReference type="PANTHER" id="PTHR43265">
    <property type="entry name" value="ESTERASE ESTD"/>
    <property type="match status" value="1"/>
</dbReference>
<keyword evidence="1 4" id="KW-0378">Hydrolase</keyword>
<name>A0ABW6BEW5_9SPHI</name>
<comment type="caution">
    <text evidence="4">The sequence shown here is derived from an EMBL/GenBank/DDBJ whole genome shotgun (WGS) entry which is preliminary data.</text>
</comment>
<dbReference type="PANTHER" id="PTHR43265:SF1">
    <property type="entry name" value="ESTERASE ESTD"/>
    <property type="match status" value="1"/>
</dbReference>
<feature type="signal peptide" evidence="2">
    <location>
        <begin position="1"/>
        <end position="19"/>
    </location>
</feature>